<keyword evidence="3" id="KW-1185">Reference proteome</keyword>
<feature type="region of interest" description="Disordered" evidence="1">
    <location>
        <begin position="171"/>
        <end position="238"/>
    </location>
</feature>
<feature type="non-terminal residue" evidence="2">
    <location>
        <position position="1"/>
    </location>
</feature>
<comment type="caution">
    <text evidence="2">The sequence shown here is derived from an EMBL/GenBank/DDBJ whole genome shotgun (WGS) entry which is preliminary data.</text>
</comment>
<reference evidence="2" key="1">
    <citation type="submission" date="2021-04" db="EMBL/GenBank/DDBJ databases">
        <authorList>
            <consortium name="Molecular Ecology Group"/>
        </authorList>
    </citation>
    <scope>NUCLEOTIDE SEQUENCE</scope>
</reference>
<feature type="compositionally biased region" description="Low complexity" evidence="1">
    <location>
        <begin position="220"/>
        <end position="232"/>
    </location>
</feature>
<evidence type="ECO:0000313" key="2">
    <source>
        <dbReference type="EMBL" id="CAG5129474.1"/>
    </source>
</evidence>
<protein>
    <submittedName>
        <fullName evidence="2">Uncharacterized protein</fullName>
    </submittedName>
</protein>
<dbReference type="Proteomes" id="UP000678393">
    <property type="component" value="Unassembled WGS sequence"/>
</dbReference>
<evidence type="ECO:0000313" key="3">
    <source>
        <dbReference type="Proteomes" id="UP000678393"/>
    </source>
</evidence>
<feature type="compositionally biased region" description="Polar residues" evidence="1">
    <location>
        <begin position="176"/>
        <end position="195"/>
    </location>
</feature>
<dbReference type="AlphaFoldDB" id="A0A8S3ZIS3"/>
<dbReference type="EMBL" id="CAJHNH020003513">
    <property type="protein sequence ID" value="CAG5129474.1"/>
    <property type="molecule type" value="Genomic_DNA"/>
</dbReference>
<organism evidence="2 3">
    <name type="scientific">Candidula unifasciata</name>
    <dbReference type="NCBI Taxonomy" id="100452"/>
    <lineage>
        <taxon>Eukaryota</taxon>
        <taxon>Metazoa</taxon>
        <taxon>Spiralia</taxon>
        <taxon>Lophotrochozoa</taxon>
        <taxon>Mollusca</taxon>
        <taxon>Gastropoda</taxon>
        <taxon>Heterobranchia</taxon>
        <taxon>Euthyneura</taxon>
        <taxon>Panpulmonata</taxon>
        <taxon>Eupulmonata</taxon>
        <taxon>Stylommatophora</taxon>
        <taxon>Helicina</taxon>
        <taxon>Helicoidea</taxon>
        <taxon>Geomitridae</taxon>
        <taxon>Candidula</taxon>
    </lineage>
</organism>
<accession>A0A8S3ZIS3</accession>
<feature type="compositionally biased region" description="Low complexity" evidence="1">
    <location>
        <begin position="196"/>
        <end position="211"/>
    </location>
</feature>
<gene>
    <name evidence="2" type="ORF">CUNI_LOCUS15032</name>
</gene>
<feature type="compositionally biased region" description="Polar residues" evidence="1">
    <location>
        <begin position="1"/>
        <end position="11"/>
    </location>
</feature>
<name>A0A8S3ZIS3_9EUPU</name>
<sequence length="533" mass="56898">MNNNSMASTGKTAGRLTKREAISPTFPLDTTGSETDRSVNTILDKTTLISEADTGASATLDNSSTSSEVGKGLKTTLDNTTASFDADDSFLLDNSSVSSELSQGSDVLTGAAIEDNITQTNMTETAHTSAAALKANESSDSTVAAEAIDNRQQNTTSGDQSAQDITPINDVVEDPLSSNTTTVPPASEVTSLQPSVTETTLSATNTTLSVANTTLPADVTSSTTEPTAESSTGKTDGSATVVEEVRVNQILSSESYYANKNYLDAVVPDAKENVILIPSLITDGENIDDKAKAVAKIDGSVWHNGRRFHSYNRVDLLTTATVLHGVIVSSISGLVKLQDDIALQDIIVSSLRMLTWFLNNPQEVVTMVTLSTFPSRYQLYWVTARVAFQLNSRQAQSSKMFQFADGVILPFVAALRDKMTYSILQSITDGGLGQDGKTRVYIDDFIGVADLDDKGHKLVSGDDRVFTSAMAINILIAAWTVQKETGVLEFVKEIGDPVRIAINSLANYVSGAITDPANHNLNAFMSEQPKNCE</sequence>
<feature type="region of interest" description="Disordered" evidence="1">
    <location>
        <begin position="1"/>
        <end position="35"/>
    </location>
</feature>
<evidence type="ECO:0000256" key="1">
    <source>
        <dbReference type="SAM" id="MobiDB-lite"/>
    </source>
</evidence>
<proteinExistence type="predicted"/>
<dbReference type="OrthoDB" id="6160822at2759"/>